<gene>
    <name evidence="2" type="ORF">EUGRSUZ_J01774</name>
</gene>
<protein>
    <recommendedName>
        <fullName evidence="1">Neprosin PEP catalytic domain-containing protein</fullName>
    </recommendedName>
</protein>
<dbReference type="PANTHER" id="PTHR31589:SF221">
    <property type="entry name" value="LIGASE, PUTATIVE (DUF239)-RELATED"/>
    <property type="match status" value="1"/>
</dbReference>
<sequence length="238" mass="27416">MGARATINVWNPSVVQPEVSFSQIWLEAGPRESMNTVEAGWMVDTVSYPRNQAKIFIFYTADGYRTRCYNLECKDGFRLIRGSRFAPNNLLEPVSVYDNEQQRDLTIAIWKDQVSGDWWLRIEEEIVGYWPEKLFTHLKGPAEKIRWGGEIVNTKPRGRHTSTQMGSGHFPSEGYRRASYFRHLKFLDDRFIERDPVNLQTFVTKPNCYDLLLNLDPPGTCGVNFYYGGPGFSAQCPI</sequence>
<dbReference type="EMBL" id="KK198762">
    <property type="protein sequence ID" value="KCW52368.1"/>
    <property type="molecule type" value="Genomic_DNA"/>
</dbReference>
<reference evidence="2" key="1">
    <citation type="submission" date="2013-07" db="EMBL/GenBank/DDBJ databases">
        <title>The genome of Eucalyptus grandis.</title>
        <authorList>
            <person name="Schmutz J."/>
            <person name="Hayes R."/>
            <person name="Myburg A."/>
            <person name="Tuskan G."/>
            <person name="Grattapaglia D."/>
            <person name="Rokhsar D.S."/>
        </authorList>
    </citation>
    <scope>NUCLEOTIDE SEQUENCE</scope>
    <source>
        <tissue evidence="2">Leaf extractions</tissue>
    </source>
</reference>
<dbReference type="Pfam" id="PF03080">
    <property type="entry name" value="Neprosin"/>
    <property type="match status" value="1"/>
</dbReference>
<dbReference type="PROSITE" id="PS52045">
    <property type="entry name" value="NEPROSIN_PEP_CD"/>
    <property type="match status" value="1"/>
</dbReference>
<dbReference type="STRING" id="71139.A0A059AEV8"/>
<evidence type="ECO:0000313" key="2">
    <source>
        <dbReference type="EMBL" id="KCW52368.1"/>
    </source>
</evidence>
<organism evidence="2">
    <name type="scientific">Eucalyptus grandis</name>
    <name type="common">Flooded gum</name>
    <dbReference type="NCBI Taxonomy" id="71139"/>
    <lineage>
        <taxon>Eukaryota</taxon>
        <taxon>Viridiplantae</taxon>
        <taxon>Streptophyta</taxon>
        <taxon>Embryophyta</taxon>
        <taxon>Tracheophyta</taxon>
        <taxon>Spermatophyta</taxon>
        <taxon>Magnoliopsida</taxon>
        <taxon>eudicotyledons</taxon>
        <taxon>Gunneridae</taxon>
        <taxon>Pentapetalae</taxon>
        <taxon>rosids</taxon>
        <taxon>malvids</taxon>
        <taxon>Myrtales</taxon>
        <taxon>Myrtaceae</taxon>
        <taxon>Myrtoideae</taxon>
        <taxon>Eucalypteae</taxon>
        <taxon>Eucalyptus</taxon>
    </lineage>
</organism>
<dbReference type="eggNOG" id="ENOG502SJCP">
    <property type="taxonomic scope" value="Eukaryota"/>
</dbReference>
<dbReference type="InterPro" id="IPR053168">
    <property type="entry name" value="Glutamic_endopeptidase"/>
</dbReference>
<dbReference type="InterPro" id="IPR004314">
    <property type="entry name" value="Neprosin"/>
</dbReference>
<feature type="domain" description="Neprosin PEP catalytic" evidence="1">
    <location>
        <begin position="1"/>
        <end position="237"/>
    </location>
</feature>
<accession>A0A059AEV8</accession>
<evidence type="ECO:0000259" key="1">
    <source>
        <dbReference type="PROSITE" id="PS52045"/>
    </source>
</evidence>
<dbReference type="AlphaFoldDB" id="A0A059AEV8"/>
<dbReference type="Gramene" id="KCW52368">
    <property type="protein sequence ID" value="KCW52368"/>
    <property type="gene ID" value="EUGRSUZ_J01774"/>
</dbReference>
<proteinExistence type="predicted"/>
<dbReference type="InParanoid" id="A0A059AEV8"/>
<name>A0A059AEV8_EUCGR</name>
<dbReference type="PANTHER" id="PTHR31589">
    <property type="entry name" value="PROTEIN, PUTATIVE (DUF239)-RELATED-RELATED"/>
    <property type="match status" value="1"/>
</dbReference>
<dbReference type="Gene3D" id="3.90.1320.10">
    <property type="entry name" value="Outer-capsid protein sigma 3, large lobe"/>
    <property type="match status" value="1"/>
</dbReference>
<dbReference type="OMA" id="PRESMNT"/>